<protein>
    <submittedName>
        <fullName evidence="2">GNAT family N-acetyltransferase</fullName>
    </submittedName>
</protein>
<dbReference type="GO" id="GO:0016747">
    <property type="term" value="F:acyltransferase activity, transferring groups other than amino-acyl groups"/>
    <property type="evidence" value="ECO:0007669"/>
    <property type="project" value="InterPro"/>
</dbReference>
<evidence type="ECO:0000313" key="2">
    <source>
        <dbReference type="EMBL" id="RJO70889.1"/>
    </source>
</evidence>
<name>A0A3A4KEK7_9NOCA</name>
<feature type="domain" description="N-acetyltransferase" evidence="1">
    <location>
        <begin position="112"/>
        <end position="246"/>
    </location>
</feature>
<proteinExistence type="predicted"/>
<organism evidence="2 3">
    <name type="scientific">Nocardia panacis</name>
    <dbReference type="NCBI Taxonomy" id="2340916"/>
    <lineage>
        <taxon>Bacteria</taxon>
        <taxon>Bacillati</taxon>
        <taxon>Actinomycetota</taxon>
        <taxon>Actinomycetes</taxon>
        <taxon>Mycobacteriales</taxon>
        <taxon>Nocardiaceae</taxon>
        <taxon>Nocardia</taxon>
    </lineage>
</organism>
<evidence type="ECO:0000313" key="3">
    <source>
        <dbReference type="Proteomes" id="UP000266677"/>
    </source>
</evidence>
<dbReference type="InterPro" id="IPR000182">
    <property type="entry name" value="GNAT_dom"/>
</dbReference>
<dbReference type="Proteomes" id="UP000266677">
    <property type="component" value="Unassembled WGS sequence"/>
</dbReference>
<evidence type="ECO:0000259" key="1">
    <source>
        <dbReference type="PROSITE" id="PS51186"/>
    </source>
</evidence>
<keyword evidence="3" id="KW-1185">Reference proteome</keyword>
<dbReference type="OrthoDB" id="4824241at2"/>
<dbReference type="PROSITE" id="PS51186">
    <property type="entry name" value="GNAT"/>
    <property type="match status" value="1"/>
</dbReference>
<gene>
    <name evidence="2" type="ORF">D5S18_27285</name>
</gene>
<comment type="caution">
    <text evidence="2">The sequence shown here is derived from an EMBL/GenBank/DDBJ whole genome shotgun (WGS) entry which is preliminary data.</text>
</comment>
<sequence length="246" mass="26253">MPMFSKVITDFWREQMFASAAIGANGDFAVTVNPDLKQDSGVMILEIADGATIATLAPALAAKIGLQSADAPTAAGFRKLLTDAEIALNGADFLFYFTEAAKSELLAENNDSRVRRLTAEDAELFAAFESATPEQDLDDAYVELDHEIVYGSFDSGALVCAASSYTWAAGDYTREKDSAISDFGVVTVPEHRGKGHARAAVRALARHAYAAGLEPQYRCQLDNAASVALAGKSGLTLFGNWDRIAD</sequence>
<dbReference type="Pfam" id="PF00583">
    <property type="entry name" value="Acetyltransf_1"/>
    <property type="match status" value="1"/>
</dbReference>
<accession>A0A3A4KEK7</accession>
<dbReference type="SUPFAM" id="SSF55729">
    <property type="entry name" value="Acyl-CoA N-acyltransferases (Nat)"/>
    <property type="match status" value="1"/>
</dbReference>
<dbReference type="EMBL" id="QZFU01000036">
    <property type="protein sequence ID" value="RJO70889.1"/>
    <property type="molecule type" value="Genomic_DNA"/>
</dbReference>
<dbReference type="Gene3D" id="3.40.630.30">
    <property type="match status" value="1"/>
</dbReference>
<dbReference type="InterPro" id="IPR016181">
    <property type="entry name" value="Acyl_CoA_acyltransferase"/>
</dbReference>
<dbReference type="AlphaFoldDB" id="A0A3A4KEK7"/>
<keyword evidence="2" id="KW-0808">Transferase</keyword>
<reference evidence="2 3" key="1">
    <citation type="submission" date="2018-09" db="EMBL/GenBank/DDBJ databases">
        <title>YIM PH21274 draft genome.</title>
        <authorList>
            <person name="Miao C."/>
        </authorList>
    </citation>
    <scope>NUCLEOTIDE SEQUENCE [LARGE SCALE GENOMIC DNA]</scope>
    <source>
        <strain evidence="2 3">YIM PH 21724</strain>
    </source>
</reference>